<gene>
    <name evidence="5" type="primary">fabG_3</name>
    <name evidence="5" type="ORF">A9E74_02591</name>
</gene>
<dbReference type="InterPro" id="IPR002347">
    <property type="entry name" value="SDR_fam"/>
</dbReference>
<keyword evidence="2 5" id="KW-0560">Oxidoreductase</keyword>
<evidence type="ECO:0000259" key="4">
    <source>
        <dbReference type="SMART" id="SM00822"/>
    </source>
</evidence>
<evidence type="ECO:0000313" key="5">
    <source>
        <dbReference type="EMBL" id="ODN65636.1"/>
    </source>
</evidence>
<protein>
    <submittedName>
        <fullName evidence="5">3-oxoacyl-[acyl-carrier-protein] reductase FabG</fullName>
        <ecNumber evidence="5">1.1.1.100</ecNumber>
    </submittedName>
</protein>
<dbReference type="PANTHER" id="PTHR24321:SF8">
    <property type="entry name" value="ESTRADIOL 17-BETA-DEHYDROGENASE 8-RELATED"/>
    <property type="match status" value="1"/>
</dbReference>
<comment type="similarity">
    <text evidence="1">Belongs to the short-chain dehydrogenases/reductases (SDR) family.</text>
</comment>
<evidence type="ECO:0000256" key="3">
    <source>
        <dbReference type="ARBA" id="ARBA00023027"/>
    </source>
</evidence>
<evidence type="ECO:0000313" key="6">
    <source>
        <dbReference type="Proteomes" id="UP000094379"/>
    </source>
</evidence>
<dbReference type="EC" id="1.1.1.100" evidence="5"/>
<dbReference type="RefSeq" id="WP_069296958.1">
    <property type="nucleotide sequence ID" value="NZ_MCRI01000048.1"/>
</dbReference>
<dbReference type="NCBIfam" id="NF005559">
    <property type="entry name" value="PRK07231.1"/>
    <property type="match status" value="1"/>
</dbReference>
<dbReference type="Proteomes" id="UP000094379">
    <property type="component" value="Unassembled WGS sequence"/>
</dbReference>
<name>A0A1E3GQ00_9GAMM</name>
<dbReference type="SMART" id="SM00822">
    <property type="entry name" value="PKS_KR"/>
    <property type="match status" value="1"/>
</dbReference>
<dbReference type="PRINTS" id="PR00080">
    <property type="entry name" value="SDRFAMILY"/>
</dbReference>
<reference evidence="5 6" key="1">
    <citation type="submission" date="2016-07" db="EMBL/GenBank/DDBJ databases">
        <title>Draft Genome Sequence of Methylophaga muralis Bur 1.</title>
        <authorList>
            <person name="Vasilenko O.V."/>
            <person name="Doronina N.V."/>
            <person name="Shmareva M.N."/>
            <person name="Tarlachkov S.V."/>
            <person name="Mustakhimov I."/>
            <person name="Trotsenko Y.A."/>
        </authorList>
    </citation>
    <scope>NUCLEOTIDE SEQUENCE [LARGE SCALE GENOMIC DNA]</scope>
    <source>
        <strain evidence="5 6">Bur 1</strain>
    </source>
</reference>
<keyword evidence="6" id="KW-1185">Reference proteome</keyword>
<dbReference type="SUPFAM" id="SSF51735">
    <property type="entry name" value="NAD(P)-binding Rossmann-fold domains"/>
    <property type="match status" value="1"/>
</dbReference>
<dbReference type="NCBIfam" id="NF009468">
    <property type="entry name" value="PRK12826.1-4"/>
    <property type="match status" value="1"/>
</dbReference>
<dbReference type="Gene3D" id="3.40.50.720">
    <property type="entry name" value="NAD(P)-binding Rossmann-like Domain"/>
    <property type="match status" value="1"/>
</dbReference>
<dbReference type="PATRIC" id="fig|291169.3.peg.2617"/>
<dbReference type="FunFam" id="3.40.50.720:FF:000084">
    <property type="entry name" value="Short-chain dehydrogenase reductase"/>
    <property type="match status" value="1"/>
</dbReference>
<evidence type="ECO:0000256" key="1">
    <source>
        <dbReference type="ARBA" id="ARBA00006484"/>
    </source>
</evidence>
<proteinExistence type="inferred from homology"/>
<dbReference type="NCBIfam" id="NF009466">
    <property type="entry name" value="PRK12826.1-2"/>
    <property type="match status" value="1"/>
</dbReference>
<comment type="caution">
    <text evidence="5">The sequence shown here is derived from an EMBL/GenBank/DDBJ whole genome shotgun (WGS) entry which is preliminary data.</text>
</comment>
<dbReference type="InterPro" id="IPR057326">
    <property type="entry name" value="KR_dom"/>
</dbReference>
<dbReference type="Pfam" id="PF13561">
    <property type="entry name" value="adh_short_C2"/>
    <property type="match status" value="1"/>
</dbReference>
<dbReference type="NCBIfam" id="NF004202">
    <property type="entry name" value="PRK05653.2-2"/>
    <property type="match status" value="1"/>
</dbReference>
<dbReference type="InterPro" id="IPR036291">
    <property type="entry name" value="NAD(P)-bd_dom_sf"/>
</dbReference>
<feature type="domain" description="Ketoreductase" evidence="4">
    <location>
        <begin position="8"/>
        <end position="189"/>
    </location>
</feature>
<keyword evidence="3" id="KW-0520">NAD</keyword>
<dbReference type="PRINTS" id="PR00081">
    <property type="entry name" value="GDHRDH"/>
</dbReference>
<dbReference type="PANTHER" id="PTHR24321">
    <property type="entry name" value="DEHYDROGENASES, SHORT CHAIN"/>
    <property type="match status" value="1"/>
</dbReference>
<dbReference type="EMBL" id="MCRI01000048">
    <property type="protein sequence ID" value="ODN65636.1"/>
    <property type="molecule type" value="Genomic_DNA"/>
</dbReference>
<dbReference type="GO" id="GO:0004316">
    <property type="term" value="F:3-oxoacyl-[acyl-carrier-protein] reductase (NADPH) activity"/>
    <property type="evidence" value="ECO:0007669"/>
    <property type="project" value="UniProtKB-EC"/>
</dbReference>
<evidence type="ECO:0000256" key="2">
    <source>
        <dbReference type="ARBA" id="ARBA00023002"/>
    </source>
</evidence>
<sequence>MLTSIQDKTVIVTGGSKGIGKGIASVFARQGAKVMIAARGESAAQQTVDEIKAAGGTAAYFLCDVANWEQVQALVEYTENTFGPVDILCANAGSFPQKKIIDLAPEEWDDMMSTNLKSTFLCVKACIPHFEKLGAGRVVITSSITGPITGYPGWSHYGATKAGQLGFMRTAAMELARYNTTINSVMPGNIVTEGLASLGEDYLNSMAAAIPLKRLGDVEDIANAALFLASKEAAYITGQQIVVDGGQTLPECMEAVAEI</sequence>
<dbReference type="STRING" id="291169.A9E74_02591"/>
<organism evidence="5 6">
    <name type="scientific">Methylophaga muralis</name>
    <dbReference type="NCBI Taxonomy" id="291169"/>
    <lineage>
        <taxon>Bacteria</taxon>
        <taxon>Pseudomonadati</taxon>
        <taxon>Pseudomonadota</taxon>
        <taxon>Gammaproteobacteria</taxon>
        <taxon>Thiotrichales</taxon>
        <taxon>Piscirickettsiaceae</taxon>
        <taxon>Methylophaga</taxon>
    </lineage>
</organism>
<accession>A0A1E3GQ00</accession>
<dbReference type="AlphaFoldDB" id="A0A1E3GQ00"/>